<dbReference type="REBASE" id="314665">
    <property type="entry name" value="S.EmaYIORF12900P"/>
</dbReference>
<dbReference type="RefSeq" id="WP_096918770.1">
    <property type="nucleotide sequence ID" value="NZ_CP029487.1"/>
</dbReference>
<organism evidence="5 6">
    <name type="scientific">Eubacterium maltosivorans</name>
    <dbReference type="NCBI Taxonomy" id="2041044"/>
    <lineage>
        <taxon>Bacteria</taxon>
        <taxon>Bacillati</taxon>
        <taxon>Bacillota</taxon>
        <taxon>Clostridia</taxon>
        <taxon>Eubacteriales</taxon>
        <taxon>Eubacteriaceae</taxon>
        <taxon>Eubacterium</taxon>
    </lineage>
</organism>
<proteinExistence type="inferred from homology"/>
<feature type="domain" description="Type I restriction modification DNA specificity" evidence="4">
    <location>
        <begin position="225"/>
        <end position="398"/>
    </location>
</feature>
<dbReference type="InterPro" id="IPR044946">
    <property type="entry name" value="Restrct_endonuc_typeI_TRD_sf"/>
</dbReference>
<protein>
    <submittedName>
        <fullName evidence="5">Restriction endonuclease subunit S</fullName>
    </submittedName>
</protein>
<sequence length="411" mass="47079">MSEKKRMAPKLRFPRFTDDWEQRKLGEYLEVSPKKNKEETYDKTDVLSVSGDVGIVNQIEFQGRSFAGVSVANYGVVENEDVVYTKSPLKANPYGIIKTNKGKAGIVSTLYAVYKPRDIADPKFVQVYFEQDTRMNNYMRPLVNKGAKNDMKVSNENALKGLVIFPKLEEQRQISTYFESFDHLITLHQRKLDHLKDEKKSLLQKMFPKKGEDFPELRFPGFTDAWEQRKLGELADNTYGGGTPNTSNDTYWNGEIPWIQSSDLKEHRIFGVKPRKYISQSGLMNSATKLVPENSIAIITRVGVGKLAVMPFSYTTSQDFLSLSRIKTDIWFTAYLIYRKLQRELNSVQGTSIKGITKGELIAKMVSVPTKNEQVQIGCFFRNLDTLITLHQRKLDHLQDLKKALLQSMFV</sequence>
<accession>A0A4P9C9T8</accession>
<evidence type="ECO:0000313" key="5">
    <source>
        <dbReference type="EMBL" id="QCT72183.1"/>
    </source>
</evidence>
<dbReference type="Gene3D" id="3.90.220.20">
    <property type="entry name" value="DNA methylase specificity domains"/>
    <property type="match status" value="2"/>
</dbReference>
<dbReference type="GO" id="GO:0009307">
    <property type="term" value="P:DNA restriction-modification system"/>
    <property type="evidence" value="ECO:0007669"/>
    <property type="project" value="UniProtKB-KW"/>
</dbReference>
<dbReference type="InterPro" id="IPR000055">
    <property type="entry name" value="Restrct_endonuc_typeI_TRD"/>
</dbReference>
<keyword evidence="6" id="KW-1185">Reference proteome</keyword>
<keyword evidence="5" id="KW-0378">Hydrolase</keyword>
<dbReference type="PANTHER" id="PTHR30408:SF12">
    <property type="entry name" value="TYPE I RESTRICTION ENZYME MJAVIII SPECIFICITY SUBUNIT"/>
    <property type="match status" value="1"/>
</dbReference>
<evidence type="ECO:0000256" key="3">
    <source>
        <dbReference type="ARBA" id="ARBA00023125"/>
    </source>
</evidence>
<reference evidence="5 6" key="1">
    <citation type="submission" date="2018-05" db="EMBL/GenBank/DDBJ databases">
        <title>Genome comparison of Eubacterium sp.</title>
        <authorList>
            <person name="Feng Y."/>
            <person name="Sanchez-Andrea I."/>
            <person name="Stams A.J.M."/>
            <person name="De Vos W.M."/>
        </authorList>
    </citation>
    <scope>NUCLEOTIDE SEQUENCE [LARGE SCALE GENOMIC DNA]</scope>
    <source>
        <strain evidence="5 6">YI</strain>
    </source>
</reference>
<dbReference type="PANTHER" id="PTHR30408">
    <property type="entry name" value="TYPE-1 RESTRICTION ENZYME ECOKI SPECIFICITY PROTEIN"/>
    <property type="match status" value="1"/>
</dbReference>
<feature type="domain" description="Type I restriction modification DNA specificity" evidence="4">
    <location>
        <begin position="18"/>
        <end position="196"/>
    </location>
</feature>
<keyword evidence="3" id="KW-0238">DNA-binding</keyword>
<dbReference type="KEGG" id="emt:CPZ25_012905"/>
<name>A0A4P9C9T8_EUBML</name>
<dbReference type="GO" id="GO:0004519">
    <property type="term" value="F:endonuclease activity"/>
    <property type="evidence" value="ECO:0007669"/>
    <property type="project" value="UniProtKB-KW"/>
</dbReference>
<keyword evidence="2" id="KW-0680">Restriction system</keyword>
<dbReference type="GO" id="GO:0003677">
    <property type="term" value="F:DNA binding"/>
    <property type="evidence" value="ECO:0007669"/>
    <property type="project" value="UniProtKB-KW"/>
</dbReference>
<gene>
    <name evidence="5" type="ORF">CPZ25_012905</name>
</gene>
<dbReference type="Proteomes" id="UP000218387">
    <property type="component" value="Chromosome"/>
</dbReference>
<evidence type="ECO:0000256" key="2">
    <source>
        <dbReference type="ARBA" id="ARBA00022747"/>
    </source>
</evidence>
<dbReference type="CDD" id="cd17513">
    <property type="entry name" value="RMtype1_S_AveSPN6ORF1907P_TRD2-CR2_like"/>
    <property type="match status" value="1"/>
</dbReference>
<evidence type="ECO:0000259" key="4">
    <source>
        <dbReference type="Pfam" id="PF01420"/>
    </source>
</evidence>
<dbReference type="Pfam" id="PF01420">
    <property type="entry name" value="Methylase_S"/>
    <property type="match status" value="2"/>
</dbReference>
<dbReference type="AlphaFoldDB" id="A0A4P9C9T8"/>
<comment type="similarity">
    <text evidence="1">Belongs to the type-I restriction system S methylase family.</text>
</comment>
<evidence type="ECO:0000313" key="6">
    <source>
        <dbReference type="Proteomes" id="UP000218387"/>
    </source>
</evidence>
<dbReference type="EMBL" id="CP029487">
    <property type="protein sequence ID" value="QCT72183.1"/>
    <property type="molecule type" value="Genomic_DNA"/>
</dbReference>
<keyword evidence="5" id="KW-0255">Endonuclease</keyword>
<dbReference type="InterPro" id="IPR052021">
    <property type="entry name" value="Type-I_RS_S_subunit"/>
</dbReference>
<dbReference type="Gene3D" id="1.10.287.1120">
    <property type="entry name" value="Bipartite methylase S protein"/>
    <property type="match status" value="1"/>
</dbReference>
<keyword evidence="5" id="KW-0540">Nuclease</keyword>
<dbReference type="SUPFAM" id="SSF116734">
    <property type="entry name" value="DNA methylase specificity domain"/>
    <property type="match status" value="2"/>
</dbReference>
<evidence type="ECO:0000256" key="1">
    <source>
        <dbReference type="ARBA" id="ARBA00010923"/>
    </source>
</evidence>